<evidence type="ECO:0000313" key="5">
    <source>
        <dbReference type="EMBL" id="EPH20103.1"/>
    </source>
</evidence>
<accession>S3YQZ8</accession>
<dbReference type="GO" id="GO:0004348">
    <property type="term" value="F:glucosylceramidase activity"/>
    <property type="evidence" value="ECO:0007669"/>
    <property type="project" value="InterPro"/>
</dbReference>
<organism evidence="5 6">
    <name type="scientific">Bacteroides stercoris CC31F</name>
    <dbReference type="NCBI Taxonomy" id="1073351"/>
    <lineage>
        <taxon>Bacteria</taxon>
        <taxon>Pseudomonadati</taxon>
        <taxon>Bacteroidota</taxon>
        <taxon>Bacteroidia</taxon>
        <taxon>Bacteroidales</taxon>
        <taxon>Bacteroidaceae</taxon>
        <taxon>Bacteroides</taxon>
    </lineage>
</organism>
<comment type="similarity">
    <text evidence="1">Belongs to the glycosyl hydrolase 30 family.</text>
</comment>
<reference evidence="5 6" key="1">
    <citation type="submission" date="2013-05" db="EMBL/GenBank/DDBJ databases">
        <title>The Genome Sequence of Bacteroides stercoris CC31F.</title>
        <authorList>
            <consortium name="The Broad Institute Genomics Platform"/>
            <person name="Earl A."/>
            <person name="Ward D."/>
            <person name="Feldgarden M."/>
            <person name="Gevers D."/>
            <person name="Oliphant K."/>
            <person name="Allen-Vercoe E."/>
            <person name="Walker B."/>
            <person name="Young S."/>
            <person name="Zeng Q."/>
            <person name="Gargeya S."/>
            <person name="Fitzgerald M."/>
            <person name="Haas B."/>
            <person name="Abouelleil A."/>
            <person name="Allen A.W."/>
            <person name="Alvarado L."/>
            <person name="Arachchi H.M."/>
            <person name="Berlin A.M."/>
            <person name="Chapman S.B."/>
            <person name="Gainer-Dewar J."/>
            <person name="Goldberg J."/>
            <person name="Griggs A."/>
            <person name="Gujja S."/>
            <person name="Hansen M."/>
            <person name="Howarth C."/>
            <person name="Imamovic A."/>
            <person name="Ireland A."/>
            <person name="Larimer J."/>
            <person name="McCowan C."/>
            <person name="Murphy C."/>
            <person name="Pearson M."/>
            <person name="Poon T.W."/>
            <person name="Priest M."/>
            <person name="Roberts A."/>
            <person name="Saif S."/>
            <person name="Shea T."/>
            <person name="Sisk P."/>
            <person name="Sykes S."/>
            <person name="Wortman J."/>
            <person name="Nusbaum C."/>
            <person name="Birren B."/>
        </authorList>
    </citation>
    <scope>NUCLEOTIDE SEQUENCE [LARGE SCALE GENOMIC DNA]</scope>
    <source>
        <strain evidence="5 6">CC31F</strain>
    </source>
</reference>
<dbReference type="PATRIC" id="fig|1073351.3.peg.2055"/>
<dbReference type="GO" id="GO:0016020">
    <property type="term" value="C:membrane"/>
    <property type="evidence" value="ECO:0007669"/>
    <property type="project" value="GOC"/>
</dbReference>
<dbReference type="PANTHER" id="PTHR11069">
    <property type="entry name" value="GLUCOSYLCERAMIDASE"/>
    <property type="match status" value="1"/>
</dbReference>
<keyword evidence="2" id="KW-0732">Signal</keyword>
<sequence length="490" mass="55372">MNTQIYLKLILTCSMLQGGILLSAQPSASITLRCNELHQTIDGFGVGEADWADDVFVFPQRKEVLDALFAPEGLQANILRGEIFPHYATDEYQADFATTADTSLQVAQQAELLERNDLLRRGQFWLTSHVRQKYPQVLFTFSTWSPPAWMKEGNHATQAYPASQGYLKSENYQHYANYLADFCEAYDAAGIPVYAVSPSNEPGYAAPWNSCLWTPQQMGDFIQKHLLPVLQHRNLKVKVLFGENPAWSTVFDCLKMISSADFVNEMLQTYTDLPENRVIAAGHGYVLPDTIPLPAELRHTPIVPFKEAIKRRIPMWVTEISDITPLDVSMTDGLRWAVTFHDYLMNAQVSAIIWWLGAQPTTTNESLIVLNQHEGSFIRTKRYDTFGNYTRYIPRGSRGMGNSLKGFPKEVCVSSFRHGNEFTVVVVNPTEHSLACRLYFDGGKAVKNSLKSYTTTADKRWSEGKIKIQEQGYTLQILPQSVITYCGKLH</sequence>
<keyword evidence="3" id="KW-0378">Hydrolase</keyword>
<dbReference type="HOGENOM" id="CLU_541492_0_0_10"/>
<dbReference type="EMBL" id="ATFP01000026">
    <property type="protein sequence ID" value="EPH20103.1"/>
    <property type="molecule type" value="Genomic_DNA"/>
</dbReference>
<dbReference type="AlphaFoldDB" id="S3YQZ8"/>
<evidence type="ECO:0000256" key="3">
    <source>
        <dbReference type="ARBA" id="ARBA00022801"/>
    </source>
</evidence>
<dbReference type="Gene3D" id="3.20.20.80">
    <property type="entry name" value="Glycosidases"/>
    <property type="match status" value="1"/>
</dbReference>
<dbReference type="InterPro" id="IPR017853">
    <property type="entry name" value="GH"/>
</dbReference>
<dbReference type="Proteomes" id="UP000014614">
    <property type="component" value="Unassembled WGS sequence"/>
</dbReference>
<dbReference type="Pfam" id="PF14587">
    <property type="entry name" value="Glyco_hydr_30_2"/>
    <property type="match status" value="1"/>
</dbReference>
<feature type="domain" description="Endo-beta-1,6-galactanase-like" evidence="4">
    <location>
        <begin position="121"/>
        <end position="367"/>
    </location>
</feature>
<dbReference type="InterPro" id="IPR039514">
    <property type="entry name" value="6GAL-like"/>
</dbReference>
<name>S3YQZ8_BACSE</name>
<evidence type="ECO:0000259" key="4">
    <source>
        <dbReference type="Pfam" id="PF14587"/>
    </source>
</evidence>
<dbReference type="GO" id="GO:0006665">
    <property type="term" value="P:sphingolipid metabolic process"/>
    <property type="evidence" value="ECO:0007669"/>
    <property type="project" value="InterPro"/>
</dbReference>
<dbReference type="Gene3D" id="2.60.40.1180">
    <property type="entry name" value="Golgi alpha-mannosidase II"/>
    <property type="match status" value="1"/>
</dbReference>
<evidence type="ECO:0000256" key="1">
    <source>
        <dbReference type="ARBA" id="ARBA00005382"/>
    </source>
</evidence>
<dbReference type="InterPro" id="IPR001139">
    <property type="entry name" value="Glyco_hydro_30"/>
</dbReference>
<dbReference type="SUPFAM" id="SSF51445">
    <property type="entry name" value="(Trans)glycosidases"/>
    <property type="match status" value="1"/>
</dbReference>
<evidence type="ECO:0000256" key="2">
    <source>
        <dbReference type="ARBA" id="ARBA00022729"/>
    </source>
</evidence>
<gene>
    <name evidence="5" type="ORF">HMPREF1181_02056</name>
</gene>
<comment type="caution">
    <text evidence="5">The sequence shown here is derived from an EMBL/GenBank/DDBJ whole genome shotgun (WGS) entry which is preliminary data.</text>
</comment>
<proteinExistence type="inferred from homology"/>
<evidence type="ECO:0000313" key="6">
    <source>
        <dbReference type="Proteomes" id="UP000014614"/>
    </source>
</evidence>
<dbReference type="RefSeq" id="WP_016662024.1">
    <property type="nucleotide sequence ID" value="NZ_KE340312.1"/>
</dbReference>
<dbReference type="PANTHER" id="PTHR11069:SF38">
    <property type="entry name" value="GLUCURONOXYLANASE XYNC"/>
    <property type="match status" value="1"/>
</dbReference>
<dbReference type="InterPro" id="IPR013780">
    <property type="entry name" value="Glyco_hydro_b"/>
</dbReference>
<dbReference type="OrthoDB" id="9806701at2"/>
<protein>
    <recommendedName>
        <fullName evidence="4">Endo-beta-1,6-galactanase-like domain-containing protein</fullName>
    </recommendedName>
</protein>